<dbReference type="SMART" id="SM00133">
    <property type="entry name" value="S_TK_X"/>
    <property type="match status" value="1"/>
</dbReference>
<evidence type="ECO:0000256" key="4">
    <source>
        <dbReference type="ARBA" id="ARBA00022741"/>
    </source>
</evidence>
<dbReference type="FunFam" id="1.10.510.10:FF:000005">
    <property type="entry name" value="cAMP-dependent protein kinase catalytic subunit alpha"/>
    <property type="match status" value="1"/>
</dbReference>
<dbReference type="GO" id="GO:0005952">
    <property type="term" value="C:cAMP-dependent protein kinase complex"/>
    <property type="evidence" value="ECO:0007669"/>
    <property type="project" value="TreeGrafter"/>
</dbReference>
<keyword evidence="6 9" id="KW-0067">ATP-binding</keyword>
<dbReference type="GO" id="GO:0005524">
    <property type="term" value="F:ATP binding"/>
    <property type="evidence" value="ECO:0007669"/>
    <property type="project" value="UniProtKB-UniRule"/>
</dbReference>
<evidence type="ECO:0000256" key="2">
    <source>
        <dbReference type="ARBA" id="ARBA00022527"/>
    </source>
</evidence>
<keyword evidence="5" id="KW-0418">Kinase</keyword>
<keyword evidence="3" id="KW-0808">Transferase</keyword>
<dbReference type="CDD" id="cd05580">
    <property type="entry name" value="STKc_PKA_like"/>
    <property type="match status" value="1"/>
</dbReference>
<dbReference type="SUPFAM" id="SSF56112">
    <property type="entry name" value="Protein kinase-like (PK-like)"/>
    <property type="match status" value="1"/>
</dbReference>
<evidence type="ECO:0000256" key="5">
    <source>
        <dbReference type="ARBA" id="ARBA00022777"/>
    </source>
</evidence>
<evidence type="ECO:0000256" key="6">
    <source>
        <dbReference type="ARBA" id="ARBA00022840"/>
    </source>
</evidence>
<dbReference type="InterPro" id="IPR000961">
    <property type="entry name" value="AGC-kinase_C"/>
</dbReference>
<feature type="domain" description="Protein kinase" evidence="10">
    <location>
        <begin position="219"/>
        <end position="473"/>
    </location>
</feature>
<evidence type="ECO:0000256" key="8">
    <source>
        <dbReference type="ARBA" id="ARBA00047454"/>
    </source>
</evidence>
<keyword evidence="4 9" id="KW-0547">Nucleotide-binding</keyword>
<dbReference type="InterPro" id="IPR011009">
    <property type="entry name" value="Kinase-like_dom_sf"/>
</dbReference>
<dbReference type="InterPro" id="IPR000719">
    <property type="entry name" value="Prot_kinase_dom"/>
</dbReference>
<dbReference type="PROSITE" id="PS51285">
    <property type="entry name" value="AGC_KINASE_CTER"/>
    <property type="match status" value="1"/>
</dbReference>
<evidence type="ECO:0000256" key="7">
    <source>
        <dbReference type="ARBA" id="ARBA00047292"/>
    </source>
</evidence>
<dbReference type="AlphaFoldDB" id="A0A2U1JAU3"/>
<comment type="catalytic activity">
    <reaction evidence="7">
        <text>L-threonyl-[protein] + ATP = O-phospho-L-threonyl-[protein] + ADP + H(+)</text>
        <dbReference type="Rhea" id="RHEA:46608"/>
        <dbReference type="Rhea" id="RHEA-COMP:11060"/>
        <dbReference type="Rhea" id="RHEA-COMP:11605"/>
        <dbReference type="ChEBI" id="CHEBI:15378"/>
        <dbReference type="ChEBI" id="CHEBI:30013"/>
        <dbReference type="ChEBI" id="CHEBI:30616"/>
        <dbReference type="ChEBI" id="CHEBI:61977"/>
        <dbReference type="ChEBI" id="CHEBI:456216"/>
        <dbReference type="EC" id="2.7.11.11"/>
    </reaction>
</comment>
<reference evidence="12 13" key="1">
    <citation type="journal article" date="2018" name="MBio">
        <title>Comparative Genomics Reveals the Core Gene Toolbox for the Fungus-Insect Symbiosis.</title>
        <authorList>
            <person name="Wang Y."/>
            <person name="Stata M."/>
            <person name="Wang W."/>
            <person name="Stajich J.E."/>
            <person name="White M.M."/>
            <person name="Moncalvo J.M."/>
        </authorList>
    </citation>
    <scope>NUCLEOTIDE SEQUENCE [LARGE SCALE GENOMIC DNA]</scope>
    <source>
        <strain evidence="12 13">AUS-126-30</strain>
    </source>
</reference>
<dbReference type="EMBL" id="MBFU01000094">
    <property type="protein sequence ID" value="PWA02227.1"/>
    <property type="molecule type" value="Genomic_DNA"/>
</dbReference>
<keyword evidence="2" id="KW-0723">Serine/threonine-protein kinase</keyword>
<evidence type="ECO:0000256" key="1">
    <source>
        <dbReference type="ARBA" id="ARBA00012444"/>
    </source>
</evidence>
<feature type="binding site" evidence="9">
    <location>
        <position position="248"/>
    </location>
    <ligand>
        <name>ATP</name>
        <dbReference type="ChEBI" id="CHEBI:30616"/>
    </ligand>
</feature>
<evidence type="ECO:0000313" key="12">
    <source>
        <dbReference type="EMBL" id="PWA02227.1"/>
    </source>
</evidence>
<dbReference type="PROSITE" id="PS50011">
    <property type="entry name" value="PROTEIN_KINASE_DOM"/>
    <property type="match status" value="1"/>
</dbReference>
<evidence type="ECO:0000259" key="11">
    <source>
        <dbReference type="PROSITE" id="PS51285"/>
    </source>
</evidence>
<evidence type="ECO:0000259" key="10">
    <source>
        <dbReference type="PROSITE" id="PS50011"/>
    </source>
</evidence>
<sequence length="529" mass="60234">MLRGEDHFIKDFTATDNIKDSINKTRNPNPILPPKNQLNISEPIPALETTKLNPSTISIRDQFSEVNKSTLYAPETKVKNKTAFIAQQTHTSQKGSSSIIPYPGIQSNSEHLNKPGINSTNTKSDQIYAFHTGGFLNNNFPENPVYILPTININQTYKLDTNQKESPTVNQCQHKTMEPSLVNRGLNPRPTTEIYSKLSNTTPFKQNGPLNNHKGLANYNVKKTLGTGTFGRVYLSNKKNSPEFYAIKVLKKSQVVKFKQVEHINNEKNILESISHPFIVKLHCTFQDLRSLYMVMDFVPGGELFSHLRRHGRFSEDVAKFYTSEIVLAVEFLHRNNIVYRDMKPENLLLDSDGHIKITDFGFSKHVVDRTWTLCGTPEYLAPEIISGKGHGKAVDWWAIGILIYEMTVGFPPFYDSNPYGTYAKILSGKFDLPQFLTQSAKNIISRLLTTEESARLGNLETGSEEIKRHPWFFVVNWNMIIHRQVTPPIKPKYMYPGDTSNFDSYPEIPLELDPEPGIDPYENLFIDF</sequence>
<evidence type="ECO:0000256" key="3">
    <source>
        <dbReference type="ARBA" id="ARBA00022679"/>
    </source>
</evidence>
<comment type="catalytic activity">
    <reaction evidence="8">
        <text>L-seryl-[protein] + ATP = O-phospho-L-seryl-[protein] + ADP + H(+)</text>
        <dbReference type="Rhea" id="RHEA:17989"/>
        <dbReference type="Rhea" id="RHEA-COMP:9863"/>
        <dbReference type="Rhea" id="RHEA-COMP:11604"/>
        <dbReference type="ChEBI" id="CHEBI:15378"/>
        <dbReference type="ChEBI" id="CHEBI:29999"/>
        <dbReference type="ChEBI" id="CHEBI:30616"/>
        <dbReference type="ChEBI" id="CHEBI:83421"/>
        <dbReference type="ChEBI" id="CHEBI:456216"/>
        <dbReference type="EC" id="2.7.11.11"/>
    </reaction>
</comment>
<gene>
    <name evidence="12" type="ORF">BB558_001651</name>
</gene>
<dbReference type="GO" id="GO:0004691">
    <property type="term" value="F:cAMP-dependent protein kinase activity"/>
    <property type="evidence" value="ECO:0007669"/>
    <property type="project" value="UniProtKB-EC"/>
</dbReference>
<dbReference type="Gene3D" id="1.10.510.10">
    <property type="entry name" value="Transferase(Phosphotransferase) domain 1"/>
    <property type="match status" value="1"/>
</dbReference>
<accession>A0A2U1JAU3</accession>
<protein>
    <recommendedName>
        <fullName evidence="1">cAMP-dependent protein kinase</fullName>
        <ecNumber evidence="1">2.7.11.11</ecNumber>
    </recommendedName>
</protein>
<dbReference type="Proteomes" id="UP000245591">
    <property type="component" value="Unassembled WGS sequence"/>
</dbReference>
<dbReference type="PROSITE" id="PS00108">
    <property type="entry name" value="PROTEIN_KINASE_ST"/>
    <property type="match status" value="1"/>
</dbReference>
<dbReference type="InterPro" id="IPR017441">
    <property type="entry name" value="Protein_kinase_ATP_BS"/>
</dbReference>
<dbReference type="InterPro" id="IPR008271">
    <property type="entry name" value="Ser/Thr_kinase_AS"/>
</dbReference>
<comment type="caution">
    <text evidence="12">The sequence shown here is derived from an EMBL/GenBank/DDBJ whole genome shotgun (WGS) entry which is preliminary data.</text>
</comment>
<dbReference type="Pfam" id="PF00069">
    <property type="entry name" value="Pkinase"/>
    <property type="match status" value="1"/>
</dbReference>
<evidence type="ECO:0000256" key="9">
    <source>
        <dbReference type="PROSITE-ProRule" id="PRU10141"/>
    </source>
</evidence>
<feature type="domain" description="AGC-kinase C-terminal" evidence="11">
    <location>
        <begin position="474"/>
        <end position="529"/>
    </location>
</feature>
<dbReference type="EC" id="2.7.11.11" evidence="1"/>
<dbReference type="PANTHER" id="PTHR24353:SF37">
    <property type="entry name" value="CAMP-DEPENDENT PROTEIN KINASE CATALYTIC SUBUNIT PRKX"/>
    <property type="match status" value="1"/>
</dbReference>
<dbReference type="GO" id="GO:0005829">
    <property type="term" value="C:cytosol"/>
    <property type="evidence" value="ECO:0007669"/>
    <property type="project" value="TreeGrafter"/>
</dbReference>
<dbReference type="SMART" id="SM00220">
    <property type="entry name" value="S_TKc"/>
    <property type="match status" value="1"/>
</dbReference>
<dbReference type="PROSITE" id="PS00107">
    <property type="entry name" value="PROTEIN_KINASE_ATP"/>
    <property type="match status" value="1"/>
</dbReference>
<evidence type="ECO:0000313" key="13">
    <source>
        <dbReference type="Proteomes" id="UP000245591"/>
    </source>
</evidence>
<dbReference type="FunFam" id="3.30.200.20:FF:000005">
    <property type="entry name" value="cAMP-dependent protein kinase catalytic subunit"/>
    <property type="match status" value="1"/>
</dbReference>
<dbReference type="PANTHER" id="PTHR24353">
    <property type="entry name" value="CYCLIC NUCLEOTIDE-DEPENDENT PROTEIN KINASE"/>
    <property type="match status" value="1"/>
</dbReference>
<proteinExistence type="predicted"/>
<name>A0A2U1JAU3_SMIAN</name>
<dbReference type="Gene3D" id="3.30.200.20">
    <property type="entry name" value="Phosphorylase Kinase, domain 1"/>
    <property type="match status" value="1"/>
</dbReference>
<keyword evidence="13" id="KW-1185">Reference proteome</keyword>
<organism evidence="12 13">
    <name type="scientific">Smittium angustum</name>
    <dbReference type="NCBI Taxonomy" id="133377"/>
    <lineage>
        <taxon>Eukaryota</taxon>
        <taxon>Fungi</taxon>
        <taxon>Fungi incertae sedis</taxon>
        <taxon>Zoopagomycota</taxon>
        <taxon>Kickxellomycotina</taxon>
        <taxon>Harpellomycetes</taxon>
        <taxon>Harpellales</taxon>
        <taxon>Legeriomycetaceae</taxon>
        <taxon>Smittium</taxon>
    </lineage>
</organism>